<dbReference type="Proteomes" id="UP000243488">
    <property type="component" value="Chromosome"/>
</dbReference>
<evidence type="ECO:0000259" key="1">
    <source>
        <dbReference type="SMART" id="SM00849"/>
    </source>
</evidence>
<accession>A0A1V0BAH8</accession>
<dbReference type="GO" id="GO:0016787">
    <property type="term" value="F:hydrolase activity"/>
    <property type="evidence" value="ECO:0007669"/>
    <property type="project" value="UniProtKB-KW"/>
</dbReference>
<proteinExistence type="predicted"/>
<dbReference type="AlphaFoldDB" id="A0A1V0BAH8"/>
<gene>
    <name evidence="2" type="ORF">BVH74_17710</name>
</gene>
<dbReference type="Gene3D" id="3.60.15.10">
    <property type="entry name" value="Ribonuclease Z/Hydroxyacylglutathione hydrolase-like"/>
    <property type="match status" value="1"/>
</dbReference>
<dbReference type="InterPro" id="IPR001279">
    <property type="entry name" value="Metallo-B-lactamas"/>
</dbReference>
<dbReference type="PANTHER" id="PTHR23131:SF4">
    <property type="entry name" value="METALLO-BETA-LACTAMASE SUPERFAMILY POTEIN"/>
    <property type="match status" value="1"/>
</dbReference>
<evidence type="ECO:0000313" key="3">
    <source>
        <dbReference type="Proteomes" id="UP000243488"/>
    </source>
</evidence>
<keyword evidence="3" id="KW-1185">Reference proteome</keyword>
<dbReference type="SMART" id="SM00849">
    <property type="entry name" value="Lactamase_B"/>
    <property type="match status" value="1"/>
</dbReference>
<dbReference type="Pfam" id="PF00753">
    <property type="entry name" value="Lactamase_B"/>
    <property type="match status" value="1"/>
</dbReference>
<dbReference type="PANTHER" id="PTHR23131">
    <property type="entry name" value="ENDORIBONUCLEASE LACTB2"/>
    <property type="match status" value="1"/>
</dbReference>
<dbReference type="SUPFAM" id="SSF56281">
    <property type="entry name" value="Metallo-hydrolase/oxidoreductase"/>
    <property type="match status" value="1"/>
</dbReference>
<feature type="domain" description="Metallo-beta-lactamase" evidence="1">
    <location>
        <begin position="20"/>
        <end position="234"/>
    </location>
</feature>
<keyword evidence="2" id="KW-0378">Hydrolase</keyword>
<name>A0A1V0BAH8_9GAMM</name>
<dbReference type="InterPro" id="IPR036388">
    <property type="entry name" value="WH-like_DNA-bd_sf"/>
</dbReference>
<dbReference type="Gene3D" id="1.10.10.10">
    <property type="entry name" value="Winged helix-like DNA-binding domain superfamily/Winged helix DNA-binding domain"/>
    <property type="match status" value="1"/>
</dbReference>
<organism evidence="2 3">
    <name type="scientific">Halopseudomonas phragmitis</name>
    <dbReference type="NCBI Taxonomy" id="1931241"/>
    <lineage>
        <taxon>Bacteria</taxon>
        <taxon>Pseudomonadati</taxon>
        <taxon>Pseudomonadota</taxon>
        <taxon>Gammaproteobacteria</taxon>
        <taxon>Pseudomonadales</taxon>
        <taxon>Pseudomonadaceae</taxon>
        <taxon>Halopseudomonas</taxon>
    </lineage>
</organism>
<dbReference type="InterPro" id="IPR050662">
    <property type="entry name" value="Sec-metab_biosynth-thioest"/>
</dbReference>
<sequence>MQVAEGMLWLRMPLPFGLDHINLYLLQHEHGWVVVDTGLNTPQSHSVWEQVLSGALESKPILAVIATHCHYDHTGMLAWLSDRFQCPVYMTFGEYSSILQPNPKDAETPWQFQQFYLRAGLEAEQVQQLLGAVSDTFFSNEAPHSYRRLRDGDILKIGRRHWRVVVGSGHSPEHACLYSEEDQMLLSGDQVLPRITSSICITVTEPEANPLGEWLASIKRFRNLPDSVLVFPAHELPFYGLHHRLQQLQQHHERHLDLLSEALETPQGVDQCRAVLFPRVRNSFDLLMAIGETQAHLNFLMEEGVLHRELHNEAWVYSLRRSDGQAFALPEDIHV</sequence>
<evidence type="ECO:0000313" key="2">
    <source>
        <dbReference type="EMBL" id="AQZ96881.1"/>
    </source>
</evidence>
<reference evidence="2 3" key="1">
    <citation type="submission" date="2017-03" db="EMBL/GenBank/DDBJ databases">
        <title>Complete genome sequence of the novel DNRA strain Pseudomonas sp. S-6-2 isolated from Chinese polluted river sediment. Journal of Biotechnology.</title>
        <authorList>
            <person name="Li J."/>
            <person name="Xiang F."/>
            <person name="Wang L."/>
            <person name="Xi L."/>
            <person name="Liu J."/>
        </authorList>
    </citation>
    <scope>NUCLEOTIDE SEQUENCE [LARGE SCALE GENOMIC DNA]</scope>
    <source>
        <strain evidence="2 3">S-6-2</strain>
    </source>
</reference>
<dbReference type="STRING" id="1931241.BVH74_17710"/>
<protein>
    <submittedName>
        <fullName evidence="2">Zn-dependent hydrolase</fullName>
    </submittedName>
</protein>
<dbReference type="EMBL" id="CP020100">
    <property type="protein sequence ID" value="AQZ96881.1"/>
    <property type="molecule type" value="Genomic_DNA"/>
</dbReference>
<dbReference type="InterPro" id="IPR036866">
    <property type="entry name" value="RibonucZ/Hydroxyglut_hydro"/>
</dbReference>
<dbReference type="KEGG" id="ppha:BVH74_17710"/>